<dbReference type="Pfam" id="PF05368">
    <property type="entry name" value="NmrA"/>
    <property type="match status" value="1"/>
</dbReference>
<evidence type="ECO:0000256" key="1">
    <source>
        <dbReference type="ARBA" id="ARBA00022857"/>
    </source>
</evidence>
<evidence type="ECO:0000259" key="3">
    <source>
        <dbReference type="Pfam" id="PF05368"/>
    </source>
</evidence>
<dbReference type="InterPro" id="IPR051609">
    <property type="entry name" value="NmrA/Isoflavone_reductase-like"/>
</dbReference>
<dbReference type="EMBL" id="FJOG01000053">
    <property type="protein sequence ID" value="CZR68299.1"/>
    <property type="molecule type" value="Genomic_DNA"/>
</dbReference>
<name>A0A1L7XTF0_9HELO</name>
<evidence type="ECO:0000313" key="4">
    <source>
        <dbReference type="EMBL" id="CZR68299.1"/>
    </source>
</evidence>
<protein>
    <submittedName>
        <fullName evidence="4">Related to NmrA-like family protein</fullName>
    </submittedName>
</protein>
<dbReference type="InterPro" id="IPR045312">
    <property type="entry name" value="PCBER-like"/>
</dbReference>
<sequence>MSIKNVLIVGGSGNLGAAVLPEILKSDLNVIALTRETSSATFPEGTKVAKTDFSLESLTEIFKGQDAVVSMLPITALGDQGTVIEAAIAAGVKRFIPSEYGSDSTNPAIVAAVPFFEGKQKYLELLKSKQDLISWTAIITGPFFDWGFFAGLTGFDLATKTATLLDGGKTPFTTSNVSQIARSIVAVLSHASETANKVVFVESFTTTQLEILVALEKLTREKWTLVNKQSGDVRAAGFQAFGEGKLLEGGASVIQAAILGKEALEDHTNVEGGIWNARLGLPKENVEEEVKRILEIAAGKK</sequence>
<dbReference type="STRING" id="576137.A0A1L7XTF0"/>
<evidence type="ECO:0000256" key="2">
    <source>
        <dbReference type="ARBA" id="ARBA00023002"/>
    </source>
</evidence>
<dbReference type="AlphaFoldDB" id="A0A1L7XTF0"/>
<organism evidence="4 5">
    <name type="scientific">Phialocephala subalpina</name>
    <dbReference type="NCBI Taxonomy" id="576137"/>
    <lineage>
        <taxon>Eukaryota</taxon>
        <taxon>Fungi</taxon>
        <taxon>Dikarya</taxon>
        <taxon>Ascomycota</taxon>
        <taxon>Pezizomycotina</taxon>
        <taxon>Leotiomycetes</taxon>
        <taxon>Helotiales</taxon>
        <taxon>Mollisiaceae</taxon>
        <taxon>Phialocephala</taxon>
        <taxon>Phialocephala fortinii species complex</taxon>
    </lineage>
</organism>
<keyword evidence="1" id="KW-0521">NADP</keyword>
<dbReference type="PANTHER" id="PTHR47706:SF9">
    <property type="entry name" value="NMRA-LIKE DOMAIN-CONTAINING PROTEIN-RELATED"/>
    <property type="match status" value="1"/>
</dbReference>
<accession>A0A1L7XTF0</accession>
<dbReference type="GO" id="GO:0016491">
    <property type="term" value="F:oxidoreductase activity"/>
    <property type="evidence" value="ECO:0007669"/>
    <property type="project" value="UniProtKB-KW"/>
</dbReference>
<dbReference type="Gene3D" id="3.90.25.10">
    <property type="entry name" value="UDP-galactose 4-epimerase, domain 1"/>
    <property type="match status" value="1"/>
</dbReference>
<dbReference type="InterPro" id="IPR008030">
    <property type="entry name" value="NmrA-like"/>
</dbReference>
<dbReference type="PANTHER" id="PTHR47706">
    <property type="entry name" value="NMRA-LIKE FAMILY PROTEIN"/>
    <property type="match status" value="1"/>
</dbReference>
<gene>
    <name evidence="4" type="ORF">PAC_18198</name>
</gene>
<proteinExistence type="predicted"/>
<dbReference type="InterPro" id="IPR036291">
    <property type="entry name" value="NAD(P)-bd_dom_sf"/>
</dbReference>
<dbReference type="CDD" id="cd05259">
    <property type="entry name" value="PCBER_SDR_a"/>
    <property type="match status" value="1"/>
</dbReference>
<keyword evidence="5" id="KW-1185">Reference proteome</keyword>
<dbReference type="OrthoDB" id="9984533at2759"/>
<dbReference type="SUPFAM" id="SSF51735">
    <property type="entry name" value="NAD(P)-binding Rossmann-fold domains"/>
    <property type="match status" value="1"/>
</dbReference>
<dbReference type="Gene3D" id="3.40.50.720">
    <property type="entry name" value="NAD(P)-binding Rossmann-like Domain"/>
    <property type="match status" value="1"/>
</dbReference>
<reference evidence="4 5" key="1">
    <citation type="submission" date="2016-03" db="EMBL/GenBank/DDBJ databases">
        <authorList>
            <person name="Ploux O."/>
        </authorList>
    </citation>
    <scope>NUCLEOTIDE SEQUENCE [LARGE SCALE GENOMIC DNA]</scope>
    <source>
        <strain evidence="4 5">UAMH 11012</strain>
    </source>
</reference>
<feature type="domain" description="NmrA-like" evidence="3">
    <location>
        <begin position="4"/>
        <end position="221"/>
    </location>
</feature>
<dbReference type="Proteomes" id="UP000184330">
    <property type="component" value="Unassembled WGS sequence"/>
</dbReference>
<evidence type="ECO:0000313" key="5">
    <source>
        <dbReference type="Proteomes" id="UP000184330"/>
    </source>
</evidence>
<keyword evidence="2" id="KW-0560">Oxidoreductase</keyword>